<gene>
    <name evidence="7" type="ORF">KP509_03G073600</name>
</gene>
<dbReference type="InterPro" id="IPR047265">
    <property type="entry name" value="PIF1-like_bHLH"/>
</dbReference>
<feature type="region of interest" description="Disordered" evidence="5">
    <location>
        <begin position="695"/>
        <end position="727"/>
    </location>
</feature>
<comment type="subcellular location">
    <subcellularLocation>
        <location evidence="1">Nucleus</location>
    </subcellularLocation>
</comment>
<feature type="compositionally biased region" description="Polar residues" evidence="5">
    <location>
        <begin position="90"/>
        <end position="99"/>
    </location>
</feature>
<reference evidence="7" key="1">
    <citation type="submission" date="2021-08" db="EMBL/GenBank/DDBJ databases">
        <title>WGS assembly of Ceratopteris richardii.</title>
        <authorList>
            <person name="Marchant D.B."/>
            <person name="Chen G."/>
            <person name="Jenkins J."/>
            <person name="Shu S."/>
            <person name="Leebens-Mack J."/>
            <person name="Grimwood J."/>
            <person name="Schmutz J."/>
            <person name="Soltis P."/>
            <person name="Soltis D."/>
            <person name="Chen Z.-H."/>
        </authorList>
    </citation>
    <scope>NUCLEOTIDE SEQUENCE</scope>
    <source>
        <strain evidence="7">Whitten #5841</strain>
        <tissue evidence="7">Leaf</tissue>
    </source>
</reference>
<evidence type="ECO:0000313" key="8">
    <source>
        <dbReference type="Proteomes" id="UP000825935"/>
    </source>
</evidence>
<proteinExistence type="predicted"/>
<sequence>MSNEHHAGKPVDEEGHVFLSSKGNSVVIPRANQSSFLDETELVTWLQYPLDDDACADFLQQWPPPSSASSSAAFPAYLTGSNLKDMTQKTVESSMTNFTPEKPFQVSDDIKTHSTDGPSINVSKQHSHQDDNQNVESGGRGKAIRGDSSSFKCNEYEAASTDPLSSQVVAHLDARENADHLGQCANFSHPDLFLQGESVGWGKRKAFLPPSLCSQLNNPFSDKNLTTPGYFPPTQTEGGLSSCTPYKESSKADLVADAALALGANRAATALKSLAGTEVFGRVRKSSQPPSPFRTRSCMSSTLAPFSSSGKGATGSVSSTSLLSRATAPDLRGAAINQPSFICKSQCATGPLSAGPSTIVPDIAPQELSPVDVLLKEASRNNLNRSEQSPLQSSLSALGTSQYAMQTTELGNISSITSNRSIAFQSLHDADKQKVICSSPELYVEKQDDDDALLEDSDNSESVRETLSGSKRKLEDSECQSELQDAEGESAVNSQTKASSKRTRANEVHNLSERRRRNRINDKMNALRELIPNASKTNKAALLDEAIKYLKNLQLQLQVMSVRTGMSLSQVIVPQGLPNLQVPQMNPLYPVGMGSLEGSSTGSMSAGSALGVAMCNMTYGFPARPLGSLTNMESRMLHQSDKGFDQLQCSQKKHESMQLRYPVSYPQPSVQSMLPVNTDVCNSYLQTQHISQQQQSIQPQLYREQQPSPQLHTLHPPGSQQQSQYQQ</sequence>
<dbReference type="OrthoDB" id="690068at2759"/>
<evidence type="ECO:0000256" key="3">
    <source>
        <dbReference type="ARBA" id="ARBA00023163"/>
    </source>
</evidence>
<keyword evidence="3" id="KW-0804">Transcription</keyword>
<dbReference type="PANTHER" id="PTHR46807:SF1">
    <property type="entry name" value="TRANSCRIPTION FACTOR PIF3"/>
    <property type="match status" value="1"/>
</dbReference>
<dbReference type="SMART" id="SM00353">
    <property type="entry name" value="HLH"/>
    <property type="match status" value="1"/>
</dbReference>
<feature type="region of interest" description="Disordered" evidence="5">
    <location>
        <begin position="90"/>
        <end position="148"/>
    </location>
</feature>
<evidence type="ECO:0000256" key="5">
    <source>
        <dbReference type="SAM" id="MobiDB-lite"/>
    </source>
</evidence>
<dbReference type="PROSITE" id="PS50888">
    <property type="entry name" value="BHLH"/>
    <property type="match status" value="1"/>
</dbReference>
<dbReference type="AlphaFoldDB" id="A0A8T2V8X7"/>
<feature type="compositionally biased region" description="Polar residues" evidence="5">
    <location>
        <begin position="115"/>
        <end position="124"/>
    </location>
</feature>
<feature type="region of interest" description="Disordered" evidence="5">
    <location>
        <begin position="447"/>
        <end position="514"/>
    </location>
</feature>
<comment type="caution">
    <text evidence="7">The sequence shown here is derived from an EMBL/GenBank/DDBJ whole genome shotgun (WGS) entry which is preliminary data.</text>
</comment>
<feature type="compositionally biased region" description="Basic and acidic residues" evidence="5">
    <location>
        <begin position="504"/>
        <end position="514"/>
    </location>
</feature>
<dbReference type="Pfam" id="PF00010">
    <property type="entry name" value="HLH"/>
    <property type="match status" value="1"/>
</dbReference>
<dbReference type="PANTHER" id="PTHR46807">
    <property type="entry name" value="TRANSCRIPTION FACTOR PIF3"/>
    <property type="match status" value="1"/>
</dbReference>
<dbReference type="EMBL" id="CM035408">
    <property type="protein sequence ID" value="KAH7442155.1"/>
    <property type="molecule type" value="Genomic_DNA"/>
</dbReference>
<evidence type="ECO:0000313" key="7">
    <source>
        <dbReference type="EMBL" id="KAH7442155.1"/>
    </source>
</evidence>
<feature type="compositionally biased region" description="Polar residues" evidence="5">
    <location>
        <begin position="297"/>
        <end position="318"/>
    </location>
</feature>
<name>A0A8T2V8X7_CERRI</name>
<keyword evidence="8" id="KW-1185">Reference proteome</keyword>
<dbReference type="GO" id="GO:0005634">
    <property type="term" value="C:nucleus"/>
    <property type="evidence" value="ECO:0007669"/>
    <property type="project" value="UniProtKB-SubCell"/>
</dbReference>
<feature type="region of interest" description="Disordered" evidence="5">
    <location>
        <begin position="282"/>
        <end position="318"/>
    </location>
</feature>
<dbReference type="SUPFAM" id="SSF47459">
    <property type="entry name" value="HLH, helix-loop-helix DNA-binding domain"/>
    <property type="match status" value="1"/>
</dbReference>
<evidence type="ECO:0000259" key="6">
    <source>
        <dbReference type="PROSITE" id="PS50888"/>
    </source>
</evidence>
<organism evidence="7 8">
    <name type="scientific">Ceratopteris richardii</name>
    <name type="common">Triangle waterfern</name>
    <dbReference type="NCBI Taxonomy" id="49495"/>
    <lineage>
        <taxon>Eukaryota</taxon>
        <taxon>Viridiplantae</taxon>
        <taxon>Streptophyta</taxon>
        <taxon>Embryophyta</taxon>
        <taxon>Tracheophyta</taxon>
        <taxon>Polypodiopsida</taxon>
        <taxon>Polypodiidae</taxon>
        <taxon>Polypodiales</taxon>
        <taxon>Pteridineae</taxon>
        <taxon>Pteridaceae</taxon>
        <taxon>Parkerioideae</taxon>
        <taxon>Ceratopteris</taxon>
    </lineage>
</organism>
<feature type="compositionally biased region" description="Acidic residues" evidence="5">
    <location>
        <begin position="447"/>
        <end position="459"/>
    </location>
</feature>
<evidence type="ECO:0000256" key="2">
    <source>
        <dbReference type="ARBA" id="ARBA00023015"/>
    </source>
</evidence>
<keyword evidence="4" id="KW-0539">Nucleus</keyword>
<dbReference type="Gene3D" id="4.10.280.10">
    <property type="entry name" value="Helix-loop-helix DNA-binding domain"/>
    <property type="match status" value="1"/>
</dbReference>
<dbReference type="CDD" id="cd11445">
    <property type="entry name" value="bHLH_AtPIF_like"/>
    <property type="match status" value="1"/>
</dbReference>
<dbReference type="InterPro" id="IPR044273">
    <property type="entry name" value="PIF3-like"/>
</dbReference>
<dbReference type="InterPro" id="IPR011598">
    <property type="entry name" value="bHLH_dom"/>
</dbReference>
<dbReference type="Proteomes" id="UP000825935">
    <property type="component" value="Chromosome 3"/>
</dbReference>
<dbReference type="GO" id="GO:0003700">
    <property type="term" value="F:DNA-binding transcription factor activity"/>
    <property type="evidence" value="ECO:0007669"/>
    <property type="project" value="InterPro"/>
</dbReference>
<evidence type="ECO:0000256" key="1">
    <source>
        <dbReference type="ARBA" id="ARBA00004123"/>
    </source>
</evidence>
<dbReference type="GO" id="GO:0046983">
    <property type="term" value="F:protein dimerization activity"/>
    <property type="evidence" value="ECO:0007669"/>
    <property type="project" value="InterPro"/>
</dbReference>
<accession>A0A8T2V8X7</accession>
<evidence type="ECO:0000256" key="4">
    <source>
        <dbReference type="ARBA" id="ARBA00023242"/>
    </source>
</evidence>
<feature type="domain" description="BHLH" evidence="6">
    <location>
        <begin position="504"/>
        <end position="553"/>
    </location>
</feature>
<protein>
    <recommendedName>
        <fullName evidence="6">BHLH domain-containing protein</fullName>
    </recommendedName>
</protein>
<dbReference type="InterPro" id="IPR036638">
    <property type="entry name" value="HLH_DNA-bd_sf"/>
</dbReference>
<keyword evidence="2" id="KW-0805">Transcription regulation</keyword>